<accession>A0AAN6E697</accession>
<evidence type="ECO:0000256" key="1">
    <source>
        <dbReference type="ARBA" id="ARBA00023604"/>
    </source>
</evidence>
<protein>
    <submittedName>
        <fullName evidence="2">Uncharacterized protein</fullName>
    </submittedName>
</protein>
<dbReference type="PANTHER" id="PTHR34598:SF3">
    <property type="entry name" value="OXIDOREDUCTASE AN1597"/>
    <property type="match status" value="1"/>
</dbReference>
<evidence type="ECO:0000313" key="2">
    <source>
        <dbReference type="EMBL" id="KAI1617987.1"/>
    </source>
</evidence>
<dbReference type="EMBL" id="MU404350">
    <property type="protein sequence ID" value="KAI1617987.1"/>
    <property type="molecule type" value="Genomic_DNA"/>
</dbReference>
<dbReference type="AlphaFoldDB" id="A0AAN6E697"/>
<name>A0AAN6E697_9EURO</name>
<proteinExistence type="inferred from homology"/>
<dbReference type="PANTHER" id="PTHR34598">
    <property type="entry name" value="BLL6449 PROTEIN"/>
    <property type="match status" value="1"/>
</dbReference>
<reference evidence="2" key="1">
    <citation type="journal article" date="2022" name="bioRxiv">
        <title>Deciphering the potential niche of two novel black yeast fungi from a biological soil crust based on their genomes, phenotypes, and melanin regulation.</title>
        <authorList>
            <consortium name="DOE Joint Genome Institute"/>
            <person name="Carr E.C."/>
            <person name="Barton Q."/>
            <person name="Grambo S."/>
            <person name="Sullivan M."/>
            <person name="Renfro C.M."/>
            <person name="Kuo A."/>
            <person name="Pangilinan J."/>
            <person name="Lipzen A."/>
            <person name="Keymanesh K."/>
            <person name="Savage E."/>
            <person name="Barry K."/>
            <person name="Grigoriev I.V."/>
            <person name="Riekhof W.R."/>
            <person name="Harris S.S."/>
        </authorList>
    </citation>
    <scope>NUCLEOTIDE SEQUENCE</scope>
    <source>
        <strain evidence="2">JF 03-4F</strain>
    </source>
</reference>
<comment type="caution">
    <text evidence="2">The sequence shown here is derived from an EMBL/GenBank/DDBJ whole genome shotgun (WGS) entry which is preliminary data.</text>
</comment>
<organism evidence="2 3">
    <name type="scientific">Exophiala viscosa</name>
    <dbReference type="NCBI Taxonomy" id="2486360"/>
    <lineage>
        <taxon>Eukaryota</taxon>
        <taxon>Fungi</taxon>
        <taxon>Dikarya</taxon>
        <taxon>Ascomycota</taxon>
        <taxon>Pezizomycotina</taxon>
        <taxon>Eurotiomycetes</taxon>
        <taxon>Chaetothyriomycetidae</taxon>
        <taxon>Chaetothyriales</taxon>
        <taxon>Herpotrichiellaceae</taxon>
        <taxon>Exophiala</taxon>
    </lineage>
</organism>
<evidence type="ECO:0000313" key="3">
    <source>
        <dbReference type="Proteomes" id="UP001203852"/>
    </source>
</evidence>
<comment type="similarity">
    <text evidence="1">Belongs to the asaB hydroxylase/desaturase family.</text>
</comment>
<sequence>MSSTDVKATLFYLKHDTRWQREKPYTLFVDVSNIPGAENTNIEKEAVGDIVVRDARSSPTLLTLDVHGFEVMRLSEDVFKPESFEDPVWTEANYYPFLCKAVQQALGAKEVRVYEHKVRYRFPGFGDLRLRSALDYDPPIPQVHADLSHEYGLQLFTERWPEGLISNRLQVINIWRPLNIKVTEWPIALCSCSSVDREVDLQRTDQVKRLKGSSEADNKFVVMESYTSFYNSAHQWWYLKDQCFNEAWIIKLFDSKAGVAENVLHTAIDIGQSPDARKSIETRMMVVY</sequence>
<gene>
    <name evidence="2" type="ORF">EDD36DRAFT_459647</name>
</gene>
<dbReference type="Proteomes" id="UP001203852">
    <property type="component" value="Unassembled WGS sequence"/>
</dbReference>
<dbReference type="GO" id="GO:0016491">
    <property type="term" value="F:oxidoreductase activity"/>
    <property type="evidence" value="ECO:0007669"/>
    <property type="project" value="InterPro"/>
</dbReference>
<keyword evidence="3" id="KW-1185">Reference proteome</keyword>
<dbReference type="InterPro" id="IPR044053">
    <property type="entry name" value="AsaB-like"/>
</dbReference>
<dbReference type="NCBIfam" id="NF041278">
    <property type="entry name" value="CmcJ_NvfI_EfuI"/>
    <property type="match status" value="1"/>
</dbReference>